<reference evidence="15" key="1">
    <citation type="submission" date="2025-08" db="UniProtKB">
        <authorList>
            <consortium name="RefSeq"/>
        </authorList>
    </citation>
    <scope>IDENTIFICATION</scope>
    <source>
        <tissue evidence="15">Whole sample</tissue>
    </source>
</reference>
<sequence>MIVNGLRPARYFQVMISAVNSVGEGSSSDPKPMPPIRMPEQAPSSPPKGFYGTHRSNSSIMLLWQAPSEDTWNGDLRGYRIRYKLTNYPDSTYQSVDTINPLVTTYELTNLIIFQSYEFQIAAYNNEGVGVFSNTIEERTMEGQPTRAPRNAK</sequence>
<evidence type="ECO:0000259" key="13">
    <source>
        <dbReference type="PROSITE" id="PS50853"/>
    </source>
</evidence>
<dbReference type="PRINTS" id="PR00014">
    <property type="entry name" value="FNTYPEIII"/>
</dbReference>
<dbReference type="KEGG" id="cvn:111121495"/>
<dbReference type="AlphaFoldDB" id="A0A8B8CRR3"/>
<evidence type="ECO:0000256" key="2">
    <source>
        <dbReference type="ARBA" id="ARBA00022692"/>
    </source>
</evidence>
<keyword evidence="14" id="KW-1185">Reference proteome</keyword>
<dbReference type="Gene3D" id="2.60.40.10">
    <property type="entry name" value="Immunoglobulins"/>
    <property type="match status" value="2"/>
</dbReference>
<dbReference type="OrthoDB" id="6158926at2759"/>
<dbReference type="Proteomes" id="UP000694844">
    <property type="component" value="Chromosome 2"/>
</dbReference>
<dbReference type="PANTHER" id="PTHR44170:SF6">
    <property type="entry name" value="CONTACTIN"/>
    <property type="match status" value="1"/>
</dbReference>
<evidence type="ECO:0000256" key="7">
    <source>
        <dbReference type="ARBA" id="ARBA00023136"/>
    </source>
</evidence>
<keyword evidence="5" id="KW-0130">Cell adhesion</keyword>
<keyword evidence="6" id="KW-1133">Transmembrane helix</keyword>
<comment type="subcellular location">
    <subcellularLocation>
        <location evidence="1">Membrane</location>
        <topology evidence="1">Single-pass type I membrane protein</topology>
    </subcellularLocation>
</comment>
<organism evidence="14 15">
    <name type="scientific">Crassostrea virginica</name>
    <name type="common">Eastern oyster</name>
    <dbReference type="NCBI Taxonomy" id="6565"/>
    <lineage>
        <taxon>Eukaryota</taxon>
        <taxon>Metazoa</taxon>
        <taxon>Spiralia</taxon>
        <taxon>Lophotrochozoa</taxon>
        <taxon>Mollusca</taxon>
        <taxon>Bivalvia</taxon>
        <taxon>Autobranchia</taxon>
        <taxon>Pteriomorphia</taxon>
        <taxon>Ostreida</taxon>
        <taxon>Ostreoidea</taxon>
        <taxon>Ostreidae</taxon>
        <taxon>Crassostrea</taxon>
    </lineage>
</organism>
<feature type="region of interest" description="Disordered" evidence="12">
    <location>
        <begin position="22"/>
        <end position="48"/>
    </location>
</feature>
<keyword evidence="9" id="KW-0325">Glycoprotein</keyword>
<keyword evidence="7" id="KW-0472">Membrane</keyword>
<evidence type="ECO:0000256" key="3">
    <source>
        <dbReference type="ARBA" id="ARBA00022729"/>
    </source>
</evidence>
<evidence type="ECO:0000256" key="1">
    <source>
        <dbReference type="ARBA" id="ARBA00004479"/>
    </source>
</evidence>
<dbReference type="CDD" id="cd00063">
    <property type="entry name" value="FN3"/>
    <property type="match status" value="1"/>
</dbReference>
<accession>A0A8B8CRR3</accession>
<evidence type="ECO:0000256" key="4">
    <source>
        <dbReference type="ARBA" id="ARBA00022737"/>
    </source>
</evidence>
<dbReference type="RefSeq" id="XP_022318508.1">
    <property type="nucleotide sequence ID" value="XM_022462800.1"/>
</dbReference>
<dbReference type="InterPro" id="IPR003961">
    <property type="entry name" value="FN3_dom"/>
</dbReference>
<evidence type="ECO:0000256" key="12">
    <source>
        <dbReference type="SAM" id="MobiDB-lite"/>
    </source>
</evidence>
<feature type="domain" description="Fibronectin type-III" evidence="13">
    <location>
        <begin position="46"/>
        <end position="143"/>
    </location>
</feature>
<keyword evidence="4" id="KW-0677">Repeat</keyword>
<evidence type="ECO:0000256" key="10">
    <source>
        <dbReference type="ARBA" id="ARBA00023319"/>
    </source>
</evidence>
<dbReference type="SUPFAM" id="SSF49265">
    <property type="entry name" value="Fibronectin type III"/>
    <property type="match status" value="1"/>
</dbReference>
<dbReference type="FunFam" id="2.60.40.10:FF:000158">
    <property type="entry name" value="Sidekick cell adhesion molecule 2"/>
    <property type="match status" value="1"/>
</dbReference>
<gene>
    <name evidence="15" type="primary">LOC111121495</name>
</gene>
<evidence type="ECO:0000313" key="15">
    <source>
        <dbReference type="RefSeq" id="XP_022318508.1"/>
    </source>
</evidence>
<dbReference type="Pfam" id="PF00041">
    <property type="entry name" value="fn3"/>
    <property type="match status" value="1"/>
</dbReference>
<dbReference type="GO" id="GO:0016020">
    <property type="term" value="C:membrane"/>
    <property type="evidence" value="ECO:0007669"/>
    <property type="project" value="UniProtKB-SubCell"/>
</dbReference>
<dbReference type="PROSITE" id="PS50853">
    <property type="entry name" value="FN3"/>
    <property type="match status" value="1"/>
</dbReference>
<name>A0A8B8CRR3_CRAVI</name>
<evidence type="ECO:0000256" key="11">
    <source>
        <dbReference type="ARBA" id="ARBA00061621"/>
    </source>
</evidence>
<keyword evidence="8" id="KW-1015">Disulfide bond</keyword>
<keyword evidence="10" id="KW-0393">Immunoglobulin domain</keyword>
<dbReference type="GeneID" id="111121495"/>
<keyword evidence="3" id="KW-0732">Signal</keyword>
<protein>
    <submittedName>
        <fullName evidence="15">Protein sidekick-1-like</fullName>
    </submittedName>
</protein>
<dbReference type="PANTHER" id="PTHR44170">
    <property type="entry name" value="PROTEIN SIDEKICK"/>
    <property type="match status" value="1"/>
</dbReference>
<dbReference type="InterPro" id="IPR013783">
    <property type="entry name" value="Ig-like_fold"/>
</dbReference>
<evidence type="ECO:0000256" key="6">
    <source>
        <dbReference type="ARBA" id="ARBA00022989"/>
    </source>
</evidence>
<dbReference type="GO" id="GO:0098609">
    <property type="term" value="P:cell-cell adhesion"/>
    <property type="evidence" value="ECO:0007669"/>
    <property type="project" value="TreeGrafter"/>
</dbReference>
<keyword evidence="2" id="KW-0812">Transmembrane</keyword>
<proteinExistence type="inferred from homology"/>
<evidence type="ECO:0000256" key="5">
    <source>
        <dbReference type="ARBA" id="ARBA00022889"/>
    </source>
</evidence>
<comment type="similarity">
    <text evidence="11">Belongs to the sidekick family.</text>
</comment>
<dbReference type="SMART" id="SM00060">
    <property type="entry name" value="FN3"/>
    <property type="match status" value="1"/>
</dbReference>
<evidence type="ECO:0000313" key="14">
    <source>
        <dbReference type="Proteomes" id="UP000694844"/>
    </source>
</evidence>
<evidence type="ECO:0000256" key="9">
    <source>
        <dbReference type="ARBA" id="ARBA00023180"/>
    </source>
</evidence>
<evidence type="ECO:0000256" key="8">
    <source>
        <dbReference type="ARBA" id="ARBA00023157"/>
    </source>
</evidence>
<dbReference type="InterPro" id="IPR036116">
    <property type="entry name" value="FN3_sf"/>
</dbReference>